<protein>
    <submittedName>
        <fullName evidence="3">RRM domain-containing protein</fullName>
    </submittedName>
</protein>
<dbReference type="AlphaFoldDB" id="A0A7I5EBC0"/>
<feature type="compositionally biased region" description="Basic and acidic residues" evidence="1">
    <location>
        <begin position="396"/>
        <end position="405"/>
    </location>
</feature>
<feature type="compositionally biased region" description="Basic and acidic residues" evidence="1">
    <location>
        <begin position="515"/>
        <end position="531"/>
    </location>
</feature>
<evidence type="ECO:0000313" key="2">
    <source>
        <dbReference type="Proteomes" id="UP000025227"/>
    </source>
</evidence>
<keyword evidence="2" id="KW-1185">Reference proteome</keyword>
<dbReference type="OMA" id="IHHEESH"/>
<proteinExistence type="predicted"/>
<feature type="compositionally biased region" description="Low complexity" evidence="1">
    <location>
        <begin position="449"/>
        <end position="459"/>
    </location>
</feature>
<feature type="compositionally biased region" description="Basic residues" evidence="1">
    <location>
        <begin position="673"/>
        <end position="687"/>
    </location>
</feature>
<feature type="compositionally biased region" description="Basic and acidic residues" evidence="1">
    <location>
        <begin position="465"/>
        <end position="478"/>
    </location>
</feature>
<feature type="compositionally biased region" description="Polar residues" evidence="1">
    <location>
        <begin position="427"/>
        <end position="438"/>
    </location>
</feature>
<feature type="compositionally biased region" description="Basic and acidic residues" evidence="1">
    <location>
        <begin position="305"/>
        <end position="325"/>
    </location>
</feature>
<feature type="compositionally biased region" description="Basic and acidic residues" evidence="1">
    <location>
        <begin position="79"/>
        <end position="112"/>
    </location>
</feature>
<feature type="compositionally biased region" description="Basic and acidic residues" evidence="1">
    <location>
        <begin position="159"/>
        <end position="179"/>
    </location>
</feature>
<feature type="compositionally biased region" description="Basic and acidic residues" evidence="1">
    <location>
        <begin position="124"/>
        <end position="152"/>
    </location>
</feature>
<organism evidence="2 3">
    <name type="scientific">Haemonchus contortus</name>
    <name type="common">Barber pole worm</name>
    <dbReference type="NCBI Taxonomy" id="6289"/>
    <lineage>
        <taxon>Eukaryota</taxon>
        <taxon>Metazoa</taxon>
        <taxon>Ecdysozoa</taxon>
        <taxon>Nematoda</taxon>
        <taxon>Chromadorea</taxon>
        <taxon>Rhabditida</taxon>
        <taxon>Rhabditina</taxon>
        <taxon>Rhabditomorpha</taxon>
        <taxon>Strongyloidea</taxon>
        <taxon>Trichostrongylidae</taxon>
        <taxon>Haemonchus</taxon>
    </lineage>
</organism>
<feature type="compositionally biased region" description="Acidic residues" evidence="1">
    <location>
        <begin position="180"/>
        <end position="197"/>
    </location>
</feature>
<feature type="compositionally biased region" description="Basic residues" evidence="1">
    <location>
        <begin position="113"/>
        <end position="123"/>
    </location>
</feature>
<dbReference type="Proteomes" id="UP000025227">
    <property type="component" value="Unplaced"/>
</dbReference>
<feature type="compositionally biased region" description="Polar residues" evidence="1">
    <location>
        <begin position="326"/>
        <end position="335"/>
    </location>
</feature>
<feature type="compositionally biased region" description="Basic and acidic residues" evidence="1">
    <location>
        <begin position="336"/>
        <end position="387"/>
    </location>
</feature>
<evidence type="ECO:0000313" key="3">
    <source>
        <dbReference type="WBParaSite" id="HCON_00122820-00001"/>
    </source>
</evidence>
<feature type="compositionally biased region" description="Basic residues" evidence="1">
    <location>
        <begin position="479"/>
        <end position="491"/>
    </location>
</feature>
<reference evidence="3" key="1">
    <citation type="submission" date="2020-12" db="UniProtKB">
        <authorList>
            <consortium name="WormBaseParasite"/>
        </authorList>
    </citation>
    <scope>IDENTIFICATION</scope>
    <source>
        <strain evidence="3">MHco3</strain>
    </source>
</reference>
<dbReference type="OrthoDB" id="5873775at2759"/>
<dbReference type="WBParaSite" id="HCON_00122820-00001">
    <property type="protein sequence ID" value="HCON_00122820-00001"/>
    <property type="gene ID" value="HCON_00122820"/>
</dbReference>
<feature type="compositionally biased region" description="Basic and acidic residues" evidence="1">
    <location>
        <begin position="283"/>
        <end position="292"/>
    </location>
</feature>
<feature type="region of interest" description="Disordered" evidence="1">
    <location>
        <begin position="31"/>
        <end position="234"/>
    </location>
</feature>
<accession>A0A7I5EBC0</accession>
<sequence length="687" mass="78246">MSGGDGVETVPKTSIHEAIIREVEEIDWSVDPTEEEGEMCTSVGQVNDDVETSKKDCDVEDDEDFDIDELECVDEATEEERRERRHEREERRSHERRKHSDIPAKYRTDRYHPYPRRGRFGGRRVRDSYRPSKHHSDEERRKNFGGRSSHERSPRRHARDSSSERSPRSKRDNDEKDIPFEELEEVDCCDEIGEDGSDGASGTGESHSGEDDDLDDVNVLPKVQSTTNVDDDFPDLCEEIDADAMRRAAAAAASNVVLFADELEPPEIISSPPRSKVSTTNGDSHRGDRERNGVSSQRHRTSVNGDRRDEVRRHHRHVDRDEQRSTRYSKTQNGSRNREDRQHEKRASSREARPSGDRHHEKRASSKEARASEDRHHEKRALSREARPSTSDQSDWPEKSARDDAEIISVRGPLAGGWCQMDDEKATPSSSDPRSTTKTGREDDRTRSKSSSANVSSSSTKRRPNSNEEDRDKSEGSSKYRKTSSPPRKRAPYANSPSITKDGSPISGSPKKRDRCSSRDSDRSSKRDIRSPPHWKSPSHQQQRNGTAIGVKEKIPSLLDMCLNGLEPHQPSTTMSLIDSVIRDSFHFSDETANGEPCNINGDEIERKTMKSRSLLDMDIPPPDRNTMRRYAVVLNSCELTKRRINVRTGNPKREAPSKSPRITSPKRNDHHERHRQPRAYVHGVRK</sequence>
<feature type="region of interest" description="Disordered" evidence="1">
    <location>
        <begin position="265"/>
        <end position="546"/>
    </location>
</feature>
<feature type="compositionally biased region" description="Acidic residues" evidence="1">
    <location>
        <begin position="58"/>
        <end position="78"/>
    </location>
</feature>
<name>A0A7I5EBC0_HAECO</name>
<evidence type="ECO:0000256" key="1">
    <source>
        <dbReference type="SAM" id="MobiDB-lite"/>
    </source>
</evidence>
<feature type="region of interest" description="Disordered" evidence="1">
    <location>
        <begin position="644"/>
        <end position="687"/>
    </location>
</feature>